<evidence type="ECO:0008006" key="3">
    <source>
        <dbReference type="Google" id="ProtNLM"/>
    </source>
</evidence>
<reference evidence="2" key="1">
    <citation type="submission" date="2017-09" db="EMBL/GenBank/DDBJ databases">
        <title>FDA dAtabase for Regulatory Grade micrObial Sequences (FDA-ARGOS): Supporting development and validation of Infectious Disease Dx tests.</title>
        <authorList>
            <person name="Minogue T."/>
            <person name="Wolcott M."/>
            <person name="Wasieloski L."/>
            <person name="Aguilar W."/>
            <person name="Moore D."/>
            <person name="Tallon L."/>
            <person name="Sadzewicz L."/>
            <person name="Ott S."/>
            <person name="Zhao X."/>
            <person name="Nagaraj S."/>
            <person name="Vavikolanu K."/>
            <person name="Aluvathingal J."/>
            <person name="Nadendla S."/>
            <person name="Sichtig H."/>
        </authorList>
    </citation>
    <scope>NUCLEOTIDE SEQUENCE [LARGE SCALE GENOMIC DNA]</scope>
    <source>
        <strain evidence="2">FDAARGOS_390</strain>
    </source>
</reference>
<gene>
    <name evidence="1" type="ORF">CRM94_02905</name>
</gene>
<proteinExistence type="predicted"/>
<organism evidence="1 2">
    <name type="scientific">Burkholderia gladioli</name>
    <name type="common">Pseudomonas marginata</name>
    <name type="synonym">Phytomonas marginata</name>
    <dbReference type="NCBI Taxonomy" id="28095"/>
    <lineage>
        <taxon>Bacteria</taxon>
        <taxon>Pseudomonadati</taxon>
        <taxon>Pseudomonadota</taxon>
        <taxon>Betaproteobacteria</taxon>
        <taxon>Burkholderiales</taxon>
        <taxon>Burkholderiaceae</taxon>
        <taxon>Burkholderia</taxon>
    </lineage>
</organism>
<dbReference type="RefSeq" id="WP_096752195.1">
    <property type="nucleotide sequence ID" value="NZ_CADEPO010000007.1"/>
</dbReference>
<comment type="caution">
    <text evidence="1">The sequence shown here is derived from an EMBL/GenBank/DDBJ whole genome shotgun (WGS) entry which is preliminary data.</text>
</comment>
<protein>
    <recommendedName>
        <fullName evidence="3">Transcriptional regulator</fullName>
    </recommendedName>
</protein>
<sequence>MQVTTTRQYRGYAVSPSVHRLPDGSFSSNLTLRRVERHGEPALYEFYSLDYFGTEEAALGYSDRWASQWIDTRG</sequence>
<evidence type="ECO:0000313" key="1">
    <source>
        <dbReference type="EMBL" id="PEH41191.1"/>
    </source>
</evidence>
<accession>A0A2A7SC88</accession>
<dbReference type="AlphaFoldDB" id="A0A2A7SC88"/>
<dbReference type="EMBL" id="PDDY01000001">
    <property type="protein sequence ID" value="PEH41191.1"/>
    <property type="molecule type" value="Genomic_DNA"/>
</dbReference>
<evidence type="ECO:0000313" key="2">
    <source>
        <dbReference type="Proteomes" id="UP000220629"/>
    </source>
</evidence>
<dbReference type="Proteomes" id="UP000220629">
    <property type="component" value="Unassembled WGS sequence"/>
</dbReference>
<name>A0A2A7SC88_BURGA</name>